<keyword evidence="8 10" id="KW-0472">Membrane</keyword>
<protein>
    <recommendedName>
        <fullName evidence="3">Cell division protein FtsX</fullName>
    </recommendedName>
</protein>
<evidence type="ECO:0000256" key="8">
    <source>
        <dbReference type="ARBA" id="ARBA00023136"/>
    </source>
</evidence>
<feature type="domain" description="FtsX extracellular" evidence="12">
    <location>
        <begin position="74"/>
        <end position="163"/>
    </location>
</feature>
<evidence type="ECO:0000256" key="7">
    <source>
        <dbReference type="ARBA" id="ARBA00022989"/>
    </source>
</evidence>
<feature type="transmembrane region" description="Helical" evidence="10">
    <location>
        <begin position="237"/>
        <end position="261"/>
    </location>
</feature>
<evidence type="ECO:0000256" key="5">
    <source>
        <dbReference type="ARBA" id="ARBA00022618"/>
    </source>
</evidence>
<proteinExistence type="inferred from homology"/>
<evidence type="ECO:0000313" key="14">
    <source>
        <dbReference type="Proteomes" id="UP000294599"/>
    </source>
</evidence>
<dbReference type="PANTHER" id="PTHR47755:SF1">
    <property type="entry name" value="CELL DIVISION PROTEIN FTSX"/>
    <property type="match status" value="1"/>
</dbReference>
<evidence type="ECO:0000256" key="2">
    <source>
        <dbReference type="ARBA" id="ARBA00007379"/>
    </source>
</evidence>
<sequence>MSRANLRGESRLRRLRWRHQRARKDALLHLSRQPAGHAFALLLLALALLALLLLKTGIDQFRHLGAPLQQAHALSLFLDESIDGTAAAALREQLQDDPRVVLAQAISPDAGLAELLHAEGSEEALSALPGNPLPWVIVIEPRDRDAAATLARDWRGRAQVSDIAEESQWRDRADAVVRTARAVLTGLALLVIGGVVLLVANAVRTIRVEGAEERALQRIFGASEADLRRPYLYLGALYGLIASVAAVVLALVVFLLLGPALAELTAAFALDPAGSRPDWPWLVGMIPAAVVMGTAGAWLACLFEKDVEASA</sequence>
<dbReference type="GO" id="GO:0051301">
    <property type="term" value="P:cell division"/>
    <property type="evidence" value="ECO:0007669"/>
    <property type="project" value="UniProtKB-KW"/>
</dbReference>
<dbReference type="GO" id="GO:0032153">
    <property type="term" value="C:cell division site"/>
    <property type="evidence" value="ECO:0007669"/>
    <property type="project" value="TreeGrafter"/>
</dbReference>
<dbReference type="Pfam" id="PF02687">
    <property type="entry name" value="FtsX"/>
    <property type="match status" value="1"/>
</dbReference>
<evidence type="ECO:0000256" key="6">
    <source>
        <dbReference type="ARBA" id="ARBA00022692"/>
    </source>
</evidence>
<organism evidence="13 14">
    <name type="scientific">Pseudofulvimonas gallinarii</name>
    <dbReference type="NCBI Taxonomy" id="634155"/>
    <lineage>
        <taxon>Bacteria</taxon>
        <taxon>Pseudomonadati</taxon>
        <taxon>Pseudomonadota</taxon>
        <taxon>Gammaproteobacteria</taxon>
        <taxon>Lysobacterales</taxon>
        <taxon>Rhodanobacteraceae</taxon>
        <taxon>Pseudofulvimonas</taxon>
    </lineage>
</organism>
<dbReference type="InterPro" id="IPR040690">
    <property type="entry name" value="FtsX_ECD"/>
</dbReference>
<feature type="domain" description="ABC3 transporter permease C-terminal" evidence="11">
    <location>
        <begin position="187"/>
        <end position="300"/>
    </location>
</feature>
<dbReference type="RefSeq" id="WP_123522600.1">
    <property type="nucleotide sequence ID" value="NZ_JBHLWF010000087.1"/>
</dbReference>
<dbReference type="PANTHER" id="PTHR47755">
    <property type="entry name" value="CELL DIVISION PROTEIN FTSX"/>
    <property type="match status" value="1"/>
</dbReference>
<evidence type="ECO:0000259" key="11">
    <source>
        <dbReference type="Pfam" id="PF02687"/>
    </source>
</evidence>
<comment type="caution">
    <text evidence="13">The sequence shown here is derived from an EMBL/GenBank/DDBJ whole genome shotgun (WGS) entry which is preliminary data.</text>
</comment>
<comment type="subcellular location">
    <subcellularLocation>
        <location evidence="1">Cell membrane</location>
        <topology evidence="1">Multi-pass membrane protein</topology>
    </subcellularLocation>
</comment>
<name>A0A4R3LES9_9GAMM</name>
<dbReference type="Pfam" id="PF18075">
    <property type="entry name" value="FtsX_ECD"/>
    <property type="match status" value="1"/>
</dbReference>
<dbReference type="InterPro" id="IPR004513">
    <property type="entry name" value="FtsX"/>
</dbReference>
<evidence type="ECO:0000256" key="1">
    <source>
        <dbReference type="ARBA" id="ARBA00004651"/>
    </source>
</evidence>
<keyword evidence="7 10" id="KW-1133">Transmembrane helix</keyword>
<dbReference type="EMBL" id="SMAF01000008">
    <property type="protein sequence ID" value="TCS98509.1"/>
    <property type="molecule type" value="Genomic_DNA"/>
</dbReference>
<dbReference type="InterPro" id="IPR003838">
    <property type="entry name" value="ABC3_permease_C"/>
</dbReference>
<keyword evidence="9" id="KW-0131">Cell cycle</keyword>
<keyword evidence="6 10" id="KW-0812">Transmembrane</keyword>
<gene>
    <name evidence="13" type="ORF">EDC25_10889</name>
</gene>
<dbReference type="GO" id="GO:0005886">
    <property type="term" value="C:plasma membrane"/>
    <property type="evidence" value="ECO:0007669"/>
    <property type="project" value="UniProtKB-SubCell"/>
</dbReference>
<evidence type="ECO:0000259" key="12">
    <source>
        <dbReference type="Pfam" id="PF18075"/>
    </source>
</evidence>
<evidence type="ECO:0000256" key="10">
    <source>
        <dbReference type="SAM" id="Phobius"/>
    </source>
</evidence>
<dbReference type="Proteomes" id="UP000294599">
    <property type="component" value="Unassembled WGS sequence"/>
</dbReference>
<dbReference type="AlphaFoldDB" id="A0A4R3LES9"/>
<evidence type="ECO:0000256" key="4">
    <source>
        <dbReference type="ARBA" id="ARBA00022475"/>
    </source>
</evidence>
<reference evidence="13 14" key="1">
    <citation type="submission" date="2019-03" db="EMBL/GenBank/DDBJ databases">
        <title>Genomic Encyclopedia of Type Strains, Phase IV (KMG-IV): sequencing the most valuable type-strain genomes for metagenomic binning, comparative biology and taxonomic classification.</title>
        <authorList>
            <person name="Goeker M."/>
        </authorList>
    </citation>
    <scope>NUCLEOTIDE SEQUENCE [LARGE SCALE GENOMIC DNA]</scope>
    <source>
        <strain evidence="13 14">DSM 21944</strain>
    </source>
</reference>
<keyword evidence="14" id="KW-1185">Reference proteome</keyword>
<evidence type="ECO:0000256" key="9">
    <source>
        <dbReference type="ARBA" id="ARBA00023306"/>
    </source>
</evidence>
<evidence type="ECO:0000313" key="13">
    <source>
        <dbReference type="EMBL" id="TCS98509.1"/>
    </source>
</evidence>
<feature type="transmembrane region" description="Helical" evidence="10">
    <location>
        <begin position="182"/>
        <end position="203"/>
    </location>
</feature>
<accession>A0A4R3LES9</accession>
<comment type="similarity">
    <text evidence="2">Belongs to the ABC-4 integral membrane protein family. FtsX subfamily.</text>
</comment>
<dbReference type="OrthoDB" id="9813411at2"/>
<keyword evidence="4" id="KW-1003">Cell membrane</keyword>
<evidence type="ECO:0000256" key="3">
    <source>
        <dbReference type="ARBA" id="ARBA00021907"/>
    </source>
</evidence>
<feature type="transmembrane region" description="Helical" evidence="10">
    <location>
        <begin position="281"/>
        <end position="303"/>
    </location>
</feature>
<keyword evidence="5 13" id="KW-0132">Cell division</keyword>